<dbReference type="SUPFAM" id="SSF75005">
    <property type="entry name" value="Arabinanase/levansucrase/invertase"/>
    <property type="match status" value="1"/>
</dbReference>
<keyword evidence="2" id="KW-1185">Reference proteome</keyword>
<protein>
    <submittedName>
        <fullName evidence="1">Endo-1,4-beta-xylanase A</fullName>
    </submittedName>
</protein>
<organism evidence="1 2">
    <name type="scientific">Gracilibacillus boraciitolerans JCM 21714</name>
    <dbReference type="NCBI Taxonomy" id="1298598"/>
    <lineage>
        <taxon>Bacteria</taxon>
        <taxon>Bacillati</taxon>
        <taxon>Bacillota</taxon>
        <taxon>Bacilli</taxon>
        <taxon>Bacillales</taxon>
        <taxon>Bacillaceae</taxon>
        <taxon>Gracilibacillus</taxon>
    </lineage>
</organism>
<keyword evidence="1" id="KW-0378">Hydrolase</keyword>
<keyword evidence="1" id="KW-0858">Xylan degradation</keyword>
<sequence>MQTLKKQAVNPYLPSWEYIPDAEPYVFNDRVYIYGSHDRFNGHAYCLNDYVCWSAPVNNLADWRYEGVIYKKTDDPLNKEANMCLYAPPDVTVGSDGRYYLYYVLDKVSIVSVAVCDTPAGKYKFYGYVKDKNGGRLGGERDGDEPQFDPGGFDRRIYNVSLHRFLCYW</sequence>
<proteinExistence type="predicted"/>
<dbReference type="Proteomes" id="UP000019102">
    <property type="component" value="Unassembled WGS sequence"/>
</dbReference>
<accession>W4VND4</accession>
<evidence type="ECO:0000313" key="1">
    <source>
        <dbReference type="EMBL" id="GAE94353.1"/>
    </source>
</evidence>
<evidence type="ECO:0000313" key="2">
    <source>
        <dbReference type="Proteomes" id="UP000019102"/>
    </source>
</evidence>
<comment type="caution">
    <text evidence="1">The sequence shown here is derived from an EMBL/GenBank/DDBJ whole genome shotgun (WGS) entry which is preliminary data.</text>
</comment>
<keyword evidence="1" id="KW-0119">Carbohydrate metabolism</keyword>
<dbReference type="Gene3D" id="2.115.10.20">
    <property type="entry name" value="Glycosyl hydrolase domain, family 43"/>
    <property type="match status" value="1"/>
</dbReference>
<dbReference type="AlphaFoldDB" id="W4VND4"/>
<dbReference type="GO" id="GO:0016798">
    <property type="term" value="F:hydrolase activity, acting on glycosyl bonds"/>
    <property type="evidence" value="ECO:0007669"/>
    <property type="project" value="UniProtKB-KW"/>
</dbReference>
<dbReference type="InterPro" id="IPR023296">
    <property type="entry name" value="Glyco_hydro_beta-prop_sf"/>
</dbReference>
<dbReference type="eggNOG" id="COG3534">
    <property type="taxonomic scope" value="Bacteria"/>
</dbReference>
<gene>
    <name evidence="1" type="ORF">JCM21714_3504</name>
</gene>
<dbReference type="EMBL" id="BAVS01000023">
    <property type="protein sequence ID" value="GAE94353.1"/>
    <property type="molecule type" value="Genomic_DNA"/>
</dbReference>
<keyword evidence="1" id="KW-0624">Polysaccharide degradation</keyword>
<dbReference type="STRING" id="1298598.JCM21714_3504"/>
<reference evidence="1 2" key="1">
    <citation type="journal article" date="2014" name="Genome Announc.">
        <title>Draft Genome Sequence of the Boron-Tolerant and Moderately Halotolerant Bacterium Gracilibacillus boraciitolerans JCM 21714T.</title>
        <authorList>
            <person name="Ahmed I."/>
            <person name="Oshima K."/>
            <person name="Suda W."/>
            <person name="Kitamura K."/>
            <person name="Iida T."/>
            <person name="Ohmori Y."/>
            <person name="Fujiwara T."/>
            <person name="Hattori M."/>
            <person name="Ohkuma M."/>
        </authorList>
    </citation>
    <scope>NUCLEOTIDE SEQUENCE [LARGE SCALE GENOMIC DNA]</scope>
    <source>
        <strain evidence="1 2">JCM 21714</strain>
    </source>
</reference>
<keyword evidence="1" id="KW-0326">Glycosidase</keyword>
<name>W4VND4_9BACI</name>
<dbReference type="GO" id="GO:0045493">
    <property type="term" value="P:xylan catabolic process"/>
    <property type="evidence" value="ECO:0007669"/>
    <property type="project" value="UniProtKB-KW"/>
</dbReference>